<evidence type="ECO:0000313" key="2">
    <source>
        <dbReference type="EMBL" id="THF53513.1"/>
    </source>
</evidence>
<reference evidence="2 3" key="1">
    <citation type="submission" date="2019-04" db="EMBL/GenBank/DDBJ databases">
        <title>Flavobacterium sp. nov. isolated from construction timber.</title>
        <authorList>
            <person name="Lin S.-Y."/>
            <person name="Chang C.-T."/>
            <person name="Young C.-C."/>
        </authorList>
    </citation>
    <scope>NUCLEOTIDE SEQUENCE [LARGE SCALE GENOMIC DNA]</scope>
    <source>
        <strain evidence="2 3">CC-CTC003</strain>
    </source>
</reference>
<dbReference type="InterPro" id="IPR008523">
    <property type="entry name" value="DUF805"/>
</dbReference>
<name>A0A4S4A5C7_9FLAO</name>
<dbReference type="Pfam" id="PF05656">
    <property type="entry name" value="DUF805"/>
    <property type="match status" value="1"/>
</dbReference>
<dbReference type="EMBL" id="SSNZ01000001">
    <property type="protein sequence ID" value="THF53513.1"/>
    <property type="molecule type" value="Genomic_DNA"/>
</dbReference>
<gene>
    <name evidence="2" type="ORF">E6C50_00385</name>
</gene>
<feature type="transmembrane region" description="Helical" evidence="1">
    <location>
        <begin position="25"/>
        <end position="49"/>
    </location>
</feature>
<comment type="caution">
    <text evidence="2">The sequence shown here is derived from an EMBL/GenBank/DDBJ whole genome shotgun (WGS) entry which is preliminary data.</text>
</comment>
<dbReference type="GO" id="GO:0005886">
    <property type="term" value="C:plasma membrane"/>
    <property type="evidence" value="ECO:0007669"/>
    <property type="project" value="TreeGrafter"/>
</dbReference>
<feature type="transmembrane region" description="Helical" evidence="1">
    <location>
        <begin position="55"/>
        <end position="76"/>
    </location>
</feature>
<dbReference type="OrthoDB" id="9812349at2"/>
<keyword evidence="3" id="KW-1185">Reference proteome</keyword>
<keyword evidence="1" id="KW-1133">Transmembrane helix</keyword>
<evidence type="ECO:0000256" key="1">
    <source>
        <dbReference type="SAM" id="Phobius"/>
    </source>
</evidence>
<organism evidence="2 3">
    <name type="scientific">Flavobacterium supellecticarium</name>
    <dbReference type="NCBI Taxonomy" id="2565924"/>
    <lineage>
        <taxon>Bacteria</taxon>
        <taxon>Pseudomonadati</taxon>
        <taxon>Bacteroidota</taxon>
        <taxon>Flavobacteriia</taxon>
        <taxon>Flavobacteriales</taxon>
        <taxon>Flavobacteriaceae</taxon>
        <taxon>Flavobacterium</taxon>
    </lineage>
</organism>
<sequence>MLDWWKKVMIDNYATFSGRARRSEYWYFMLFHIVIMFSLWMGLFIAIGIGSWEIGMLSVALLGLYILATFLPSLAVTARRLHDVNKSGWMYLISLIPFGSFVLLYYMVLDGDRGRNDYGEDPKMPVGRSSISQIGRE</sequence>
<dbReference type="PANTHER" id="PTHR34980:SF2">
    <property type="entry name" value="INNER MEMBRANE PROTEIN YHAH-RELATED"/>
    <property type="match status" value="1"/>
</dbReference>
<protein>
    <submittedName>
        <fullName evidence="2">DUF805 domain-containing protein</fullName>
    </submittedName>
</protein>
<dbReference type="AlphaFoldDB" id="A0A4S4A5C7"/>
<evidence type="ECO:0000313" key="3">
    <source>
        <dbReference type="Proteomes" id="UP000307507"/>
    </source>
</evidence>
<dbReference type="PANTHER" id="PTHR34980">
    <property type="entry name" value="INNER MEMBRANE PROTEIN-RELATED-RELATED"/>
    <property type="match status" value="1"/>
</dbReference>
<keyword evidence="1" id="KW-0812">Transmembrane</keyword>
<proteinExistence type="predicted"/>
<accession>A0A4S4A5C7</accession>
<dbReference type="Proteomes" id="UP000307507">
    <property type="component" value="Unassembled WGS sequence"/>
</dbReference>
<feature type="transmembrane region" description="Helical" evidence="1">
    <location>
        <begin position="88"/>
        <end position="108"/>
    </location>
</feature>
<keyword evidence="1" id="KW-0472">Membrane</keyword>